<dbReference type="OrthoDB" id="7873398at2"/>
<dbReference type="AlphaFoldDB" id="A0A438AH89"/>
<evidence type="ECO:0000313" key="2">
    <source>
        <dbReference type="Proteomes" id="UP000285908"/>
    </source>
</evidence>
<comment type="caution">
    <text evidence="1">The sequence shown here is derived from an EMBL/GenBank/DDBJ whole genome shotgun (WGS) entry which is preliminary data.</text>
</comment>
<protein>
    <submittedName>
        <fullName evidence="1">Uncharacterized protein</fullName>
    </submittedName>
</protein>
<organism evidence="1 2">
    <name type="scientific">Mesobaculum littorinae</name>
    <dbReference type="NCBI Taxonomy" id="2486419"/>
    <lineage>
        <taxon>Bacteria</taxon>
        <taxon>Pseudomonadati</taxon>
        <taxon>Pseudomonadota</taxon>
        <taxon>Alphaproteobacteria</taxon>
        <taxon>Rhodobacterales</taxon>
        <taxon>Roseobacteraceae</taxon>
        <taxon>Mesobaculum</taxon>
    </lineage>
</organism>
<name>A0A438AH89_9RHOB</name>
<accession>A0A438AH89</accession>
<evidence type="ECO:0000313" key="1">
    <source>
        <dbReference type="EMBL" id="RVV98083.1"/>
    </source>
</evidence>
<gene>
    <name evidence="1" type="ORF">EKE94_11540</name>
</gene>
<dbReference type="Proteomes" id="UP000285908">
    <property type="component" value="Unassembled WGS sequence"/>
</dbReference>
<reference evidence="1 2" key="1">
    <citation type="submission" date="2018-11" db="EMBL/GenBank/DDBJ databases">
        <title>Mesobaculum littorinae gen. nov., sp. nov., isolated from Littorina scabra that represents a novel genus of the order Rhodobacteraceae.</title>
        <authorList>
            <person name="Li F."/>
        </authorList>
    </citation>
    <scope>NUCLEOTIDE SEQUENCE [LARGE SCALE GENOMIC DNA]</scope>
    <source>
        <strain evidence="1 2">M0103</strain>
    </source>
</reference>
<sequence>MSTTISATSDAEAILALPEDTIPDFLRKEISTKRLHALVVKLNRDALGGPPVRRDTARAALKRLGFV</sequence>
<dbReference type="RefSeq" id="WP_127906749.1">
    <property type="nucleotide sequence ID" value="NZ_RQXX01000003.1"/>
</dbReference>
<proteinExistence type="predicted"/>
<dbReference type="EMBL" id="RQXX01000003">
    <property type="protein sequence ID" value="RVV98083.1"/>
    <property type="molecule type" value="Genomic_DNA"/>
</dbReference>
<keyword evidence="2" id="KW-1185">Reference proteome</keyword>